<protein>
    <submittedName>
        <fullName evidence="1">Uncharacterized protein</fullName>
    </submittedName>
</protein>
<organism evidence="1 2">
    <name type="scientific">Nephila pilipes</name>
    <name type="common">Giant wood spider</name>
    <name type="synonym">Nephila maculata</name>
    <dbReference type="NCBI Taxonomy" id="299642"/>
    <lineage>
        <taxon>Eukaryota</taxon>
        <taxon>Metazoa</taxon>
        <taxon>Ecdysozoa</taxon>
        <taxon>Arthropoda</taxon>
        <taxon>Chelicerata</taxon>
        <taxon>Arachnida</taxon>
        <taxon>Araneae</taxon>
        <taxon>Araneomorphae</taxon>
        <taxon>Entelegynae</taxon>
        <taxon>Araneoidea</taxon>
        <taxon>Nephilidae</taxon>
        <taxon>Nephila</taxon>
    </lineage>
</organism>
<keyword evidence="2" id="KW-1185">Reference proteome</keyword>
<proteinExistence type="predicted"/>
<evidence type="ECO:0000313" key="1">
    <source>
        <dbReference type="EMBL" id="GFT74429.1"/>
    </source>
</evidence>
<dbReference type="EMBL" id="BMAW01117285">
    <property type="protein sequence ID" value="GFT74429.1"/>
    <property type="molecule type" value="Genomic_DNA"/>
</dbReference>
<gene>
    <name evidence="1" type="ORF">NPIL_197291</name>
</gene>
<reference evidence="1" key="1">
    <citation type="submission" date="2020-08" db="EMBL/GenBank/DDBJ databases">
        <title>Multicomponent nature underlies the extraordinary mechanical properties of spider dragline silk.</title>
        <authorList>
            <person name="Kono N."/>
            <person name="Nakamura H."/>
            <person name="Mori M."/>
            <person name="Yoshida Y."/>
            <person name="Ohtoshi R."/>
            <person name="Malay A.D."/>
            <person name="Moran D.A.P."/>
            <person name="Tomita M."/>
            <person name="Numata K."/>
            <person name="Arakawa K."/>
        </authorList>
    </citation>
    <scope>NUCLEOTIDE SEQUENCE</scope>
</reference>
<dbReference type="AlphaFoldDB" id="A0A8X6PL96"/>
<dbReference type="Proteomes" id="UP000887013">
    <property type="component" value="Unassembled WGS sequence"/>
</dbReference>
<accession>A0A8X6PL96</accession>
<comment type="caution">
    <text evidence="1">The sequence shown here is derived from an EMBL/GenBank/DDBJ whole genome shotgun (WGS) entry which is preliminary data.</text>
</comment>
<evidence type="ECO:0000313" key="2">
    <source>
        <dbReference type="Proteomes" id="UP000887013"/>
    </source>
</evidence>
<sequence length="94" mass="10704">MGNIIKLRSGECKLDQENGVREEGLPKNGVDSRARELEVFVIRNSVKVAFDTFLARMKLHLDMKEEKKKGNPDVFIAFFLFSSSVFRLPGDEIT</sequence>
<name>A0A8X6PL96_NEPPI</name>